<dbReference type="Proteomes" id="UP000321046">
    <property type="component" value="Unassembled WGS sequence"/>
</dbReference>
<evidence type="ECO:0000259" key="3">
    <source>
        <dbReference type="Pfam" id="PF00171"/>
    </source>
</evidence>
<accession>A0A5C6X6D9</accession>
<name>A0A5C6X6D9_9DELT</name>
<protein>
    <submittedName>
        <fullName evidence="4">Aldehyde dehydrogenase</fullName>
    </submittedName>
</protein>
<reference evidence="4 5" key="1">
    <citation type="submission" date="2019-08" db="EMBL/GenBank/DDBJ databases">
        <title>Bradymonadales sp. TMQ2.</title>
        <authorList>
            <person name="Liang Q."/>
        </authorList>
    </citation>
    <scope>NUCLEOTIDE SEQUENCE [LARGE SCALE GENOMIC DNA]</scope>
    <source>
        <strain evidence="4 5">TMQ2</strain>
    </source>
</reference>
<feature type="region of interest" description="Disordered" evidence="2">
    <location>
        <begin position="1"/>
        <end position="27"/>
    </location>
</feature>
<dbReference type="InterPro" id="IPR016163">
    <property type="entry name" value="Ald_DH_C"/>
</dbReference>
<keyword evidence="1" id="KW-0560">Oxidoreductase</keyword>
<dbReference type="Gene3D" id="3.40.605.10">
    <property type="entry name" value="Aldehyde Dehydrogenase, Chain A, domain 1"/>
    <property type="match status" value="1"/>
</dbReference>
<dbReference type="RefSeq" id="WP_146974062.1">
    <property type="nucleotide sequence ID" value="NZ_VOSL01000042.1"/>
</dbReference>
<dbReference type="SUPFAM" id="SSF53720">
    <property type="entry name" value="ALDH-like"/>
    <property type="match status" value="1"/>
</dbReference>
<dbReference type="Pfam" id="PF00171">
    <property type="entry name" value="Aldedh"/>
    <property type="match status" value="1"/>
</dbReference>
<evidence type="ECO:0000313" key="5">
    <source>
        <dbReference type="Proteomes" id="UP000321046"/>
    </source>
</evidence>
<feature type="domain" description="Aldehyde dehydrogenase" evidence="3">
    <location>
        <begin position="28"/>
        <end position="450"/>
    </location>
</feature>
<comment type="caution">
    <text evidence="4">The sequence shown here is derived from an EMBL/GenBank/DDBJ whole genome shotgun (WGS) entry which is preliminary data.</text>
</comment>
<dbReference type="InterPro" id="IPR015590">
    <property type="entry name" value="Aldehyde_DH_dom"/>
</dbReference>
<proteinExistence type="predicted"/>
<dbReference type="InterPro" id="IPR016162">
    <property type="entry name" value="Ald_DH_N"/>
</dbReference>
<dbReference type="EMBL" id="VOSL01000042">
    <property type="protein sequence ID" value="TXD37359.1"/>
    <property type="molecule type" value="Genomic_DNA"/>
</dbReference>
<dbReference type="GO" id="GO:0016620">
    <property type="term" value="F:oxidoreductase activity, acting on the aldehyde or oxo group of donors, NAD or NADP as acceptor"/>
    <property type="evidence" value="ECO:0007669"/>
    <property type="project" value="InterPro"/>
</dbReference>
<evidence type="ECO:0000256" key="1">
    <source>
        <dbReference type="ARBA" id="ARBA00023002"/>
    </source>
</evidence>
<organism evidence="4 5">
    <name type="scientific">Lujinxingia vulgaris</name>
    <dbReference type="NCBI Taxonomy" id="2600176"/>
    <lineage>
        <taxon>Bacteria</taxon>
        <taxon>Deltaproteobacteria</taxon>
        <taxon>Bradymonadales</taxon>
        <taxon>Lujinxingiaceae</taxon>
        <taxon>Lujinxingia</taxon>
    </lineage>
</organism>
<dbReference type="PANTHER" id="PTHR11699">
    <property type="entry name" value="ALDEHYDE DEHYDROGENASE-RELATED"/>
    <property type="match status" value="1"/>
</dbReference>
<dbReference type="AlphaFoldDB" id="A0A5C6X6D9"/>
<dbReference type="InterPro" id="IPR016161">
    <property type="entry name" value="Ald_DH/histidinol_DH"/>
</dbReference>
<evidence type="ECO:0000313" key="4">
    <source>
        <dbReference type="EMBL" id="TXD37359.1"/>
    </source>
</evidence>
<gene>
    <name evidence="4" type="ORF">FRC96_08435</name>
</gene>
<sequence length="537" mass="57844">METPARHSPSFETTDQLPEASIKRPGGEMITSYNPANQHAIGEVARTMGSQAAEVMGRAGEAQRAWRRRPLVQRLEVAQEVLGALMDWREDLLELGIEELGMTPLEMRRAWWRMMAILREVLDAAPTSLSEEALKVGGGLFSRRRERAAAYWRPRGVVACVAGSYDVLESAVVQGMAALVAGNTVVVAADERAPLLLSSVGNVIAQTIASPAVWTTVCGSDELAEELARRADAVVVQGSASRVRRVRGAAAEGLVPIWGDAPGADVAVVLNDADLVAAARAVVWGAMCGAGRRRAAIRRVWVQQSIAAVFTDQVVAEVLRLRQGMPGVEEVEVGPQADFGEVELLEELIDDAVEQGAKLLVGGSRRRRCEGAFFEPTVISGVDETMQLWKAAVPGPIVALTVMRSPAEASMRCRDRGGPVRASIFSKSVSVAREVGMQFEAAVVGINEPVSDLPPGYGPQEAACGGLRQLDAIEALRASSRRAVMVESAPGFGRGINLRGFADAERQQRLLDAWTALRFERGVARRVTRIWNHLRPG</sequence>
<dbReference type="OrthoDB" id="5484357at2"/>
<evidence type="ECO:0000256" key="2">
    <source>
        <dbReference type="SAM" id="MobiDB-lite"/>
    </source>
</evidence>
<dbReference type="Gene3D" id="3.40.309.10">
    <property type="entry name" value="Aldehyde Dehydrogenase, Chain A, domain 2"/>
    <property type="match status" value="1"/>
</dbReference>